<dbReference type="InterPro" id="IPR013813">
    <property type="entry name" value="Endoribo_LPSP/chorism_mut-like"/>
</dbReference>
<dbReference type="SUPFAM" id="SSF55298">
    <property type="entry name" value="YjgF-like"/>
    <property type="match status" value="1"/>
</dbReference>
<evidence type="ECO:0000313" key="1">
    <source>
        <dbReference type="EMBL" id="BBX50594.1"/>
    </source>
</evidence>
<dbReference type="CDD" id="cd02199">
    <property type="entry name" value="YjgF_YER057c_UK114_like_1"/>
    <property type="match status" value="1"/>
</dbReference>
<sequence length="142" mass="14163">MSTERPVPRPQGDYVPAVLHGGVVYTAGMTPRRDGVLAFTGVVGDGLDPDQGRFAAGLAAGNALVAARSAIPSGAALRCLKMTVFIACTAEFTALSAVADGASAVLVDELGEVGRPARSAIGVCALPSGAPVEVELVCAVVS</sequence>
<dbReference type="RefSeq" id="WP_163673195.1">
    <property type="nucleotide sequence ID" value="NZ_AP022570.1"/>
</dbReference>
<keyword evidence="2" id="KW-1185">Reference proteome</keyword>
<dbReference type="Pfam" id="PF01042">
    <property type="entry name" value="Ribonuc_L-PSP"/>
    <property type="match status" value="1"/>
</dbReference>
<dbReference type="PANTHER" id="PTHR43760:SF1">
    <property type="entry name" value="ENDORIBONUCLEASE L-PSP_CHORISMATE MUTASE-LIKE DOMAIN-CONTAINING PROTEIN"/>
    <property type="match status" value="1"/>
</dbReference>
<evidence type="ECO:0000313" key="2">
    <source>
        <dbReference type="Proteomes" id="UP000466785"/>
    </source>
</evidence>
<dbReference type="PANTHER" id="PTHR43760">
    <property type="entry name" value="ENDORIBONUCLEASE-RELATED"/>
    <property type="match status" value="1"/>
</dbReference>
<accession>A0A6N4V7E9</accession>
<dbReference type="AlphaFoldDB" id="A0A6N4V7E9"/>
<dbReference type="Gene3D" id="3.30.1330.40">
    <property type="entry name" value="RutC-like"/>
    <property type="match status" value="1"/>
</dbReference>
<dbReference type="EMBL" id="AP022570">
    <property type="protein sequence ID" value="BBX50594.1"/>
    <property type="molecule type" value="Genomic_DNA"/>
</dbReference>
<dbReference type="InterPro" id="IPR006175">
    <property type="entry name" value="YjgF/YER057c/UK114"/>
</dbReference>
<protein>
    <submittedName>
        <fullName evidence="1">Uncharacterized protein</fullName>
    </submittedName>
</protein>
<dbReference type="InterPro" id="IPR035959">
    <property type="entry name" value="RutC-like_sf"/>
</dbReference>
<organism evidence="1 2">
    <name type="scientific">Mycolicibacterium poriferae</name>
    <dbReference type="NCBI Taxonomy" id="39694"/>
    <lineage>
        <taxon>Bacteria</taxon>
        <taxon>Bacillati</taxon>
        <taxon>Actinomycetota</taxon>
        <taxon>Actinomycetes</taxon>
        <taxon>Mycobacteriales</taxon>
        <taxon>Mycobacteriaceae</taxon>
        <taxon>Mycolicibacterium</taxon>
    </lineage>
</organism>
<name>A0A6N4V7E9_9MYCO</name>
<dbReference type="KEGG" id="mpof:MPOR_16200"/>
<reference evidence="1 2" key="1">
    <citation type="journal article" date="2019" name="Emerg. Microbes Infect.">
        <title>Comprehensive subspecies identification of 175 nontuberculous mycobacteria species based on 7547 genomic profiles.</title>
        <authorList>
            <person name="Matsumoto Y."/>
            <person name="Kinjo T."/>
            <person name="Motooka D."/>
            <person name="Nabeya D."/>
            <person name="Jung N."/>
            <person name="Uechi K."/>
            <person name="Horii T."/>
            <person name="Iida T."/>
            <person name="Fujita J."/>
            <person name="Nakamura S."/>
        </authorList>
    </citation>
    <scope>NUCLEOTIDE SEQUENCE [LARGE SCALE GENOMIC DNA]</scope>
    <source>
        <strain evidence="1 2">JCM 12603</strain>
    </source>
</reference>
<dbReference type="Proteomes" id="UP000466785">
    <property type="component" value="Chromosome"/>
</dbReference>
<gene>
    <name evidence="1" type="ORF">MPOR_16200</name>
</gene>
<proteinExistence type="predicted"/>